<proteinExistence type="inferred from homology"/>
<dbReference type="InterPro" id="IPR036188">
    <property type="entry name" value="FAD/NAD-bd_sf"/>
</dbReference>
<keyword evidence="9" id="KW-0472">Membrane</keyword>
<evidence type="ECO:0000256" key="7">
    <source>
        <dbReference type="ARBA" id="ARBA00023027"/>
    </source>
</evidence>
<dbReference type="RefSeq" id="WP_077023346.1">
    <property type="nucleotide sequence ID" value="NZ_CP017641.1"/>
</dbReference>
<dbReference type="SUPFAM" id="SSF51905">
    <property type="entry name" value="FAD/NAD(P)-binding domain"/>
    <property type="match status" value="1"/>
</dbReference>
<organism evidence="12 13">
    <name type="scientific">Fuerstiella marisgermanici</name>
    <dbReference type="NCBI Taxonomy" id="1891926"/>
    <lineage>
        <taxon>Bacteria</taxon>
        <taxon>Pseudomonadati</taxon>
        <taxon>Planctomycetota</taxon>
        <taxon>Planctomycetia</taxon>
        <taxon>Planctomycetales</taxon>
        <taxon>Planctomycetaceae</taxon>
        <taxon>Fuerstiella</taxon>
    </lineage>
</organism>
<evidence type="ECO:0000256" key="5">
    <source>
        <dbReference type="ARBA" id="ARBA00022946"/>
    </source>
</evidence>
<evidence type="ECO:0000256" key="3">
    <source>
        <dbReference type="ARBA" id="ARBA00022630"/>
    </source>
</evidence>
<keyword evidence="3" id="KW-0285">Flavoprotein</keyword>
<evidence type="ECO:0000256" key="2">
    <source>
        <dbReference type="ARBA" id="ARBA00012637"/>
    </source>
</evidence>
<keyword evidence="9" id="KW-1133">Transmembrane helix</keyword>
<comment type="catalytic activity">
    <reaction evidence="8">
        <text>a quinone + NADH + H(+) = a quinol + NAD(+)</text>
        <dbReference type="Rhea" id="RHEA:46160"/>
        <dbReference type="ChEBI" id="CHEBI:15378"/>
        <dbReference type="ChEBI" id="CHEBI:24646"/>
        <dbReference type="ChEBI" id="CHEBI:57540"/>
        <dbReference type="ChEBI" id="CHEBI:57945"/>
        <dbReference type="ChEBI" id="CHEBI:132124"/>
        <dbReference type="EC" id="1.6.5.9"/>
    </reaction>
</comment>
<evidence type="ECO:0000256" key="8">
    <source>
        <dbReference type="ARBA" id="ARBA00047599"/>
    </source>
</evidence>
<dbReference type="EC" id="1.6.5.9" evidence="2"/>
<keyword evidence="4" id="KW-0274">FAD</keyword>
<feature type="domain" description="External alternative NADH-ubiquinone oxidoreductase-like C-terminal" evidence="11">
    <location>
        <begin position="346"/>
        <end position="404"/>
    </location>
</feature>
<dbReference type="PANTHER" id="PTHR43706">
    <property type="entry name" value="NADH DEHYDROGENASE"/>
    <property type="match status" value="1"/>
</dbReference>
<gene>
    <name evidence="12" type="ORF">Fuma_01204</name>
</gene>
<dbReference type="InterPro" id="IPR045024">
    <property type="entry name" value="NDH-2"/>
</dbReference>
<feature type="transmembrane region" description="Helical" evidence="9">
    <location>
        <begin position="364"/>
        <end position="384"/>
    </location>
</feature>
<dbReference type="KEGG" id="fmr:Fuma_01204"/>
<dbReference type="InterPro" id="IPR054585">
    <property type="entry name" value="NDH2-like_C"/>
</dbReference>
<dbReference type="EMBL" id="CP017641">
    <property type="protein sequence ID" value="APZ91615.1"/>
    <property type="molecule type" value="Genomic_DNA"/>
</dbReference>
<reference evidence="12 13" key="1">
    <citation type="journal article" date="2016" name="Front. Microbiol.">
        <title>Fuerstia marisgermanicae gen. nov., sp. nov., an Unusual Member of the Phylum Planctomycetes from the German Wadden Sea.</title>
        <authorList>
            <person name="Kohn T."/>
            <person name="Heuer A."/>
            <person name="Jogler M."/>
            <person name="Vollmers J."/>
            <person name="Boedeker C."/>
            <person name="Bunk B."/>
            <person name="Rast P."/>
            <person name="Borchert D."/>
            <person name="Glockner I."/>
            <person name="Freese H.M."/>
            <person name="Klenk H.P."/>
            <person name="Overmann J."/>
            <person name="Kaster A.K."/>
            <person name="Rohde M."/>
            <person name="Wiegand S."/>
            <person name="Jogler C."/>
        </authorList>
    </citation>
    <scope>NUCLEOTIDE SEQUENCE [LARGE SCALE GENOMIC DNA]</scope>
    <source>
        <strain evidence="12 13">NH11</strain>
    </source>
</reference>
<dbReference type="InterPro" id="IPR023753">
    <property type="entry name" value="FAD/NAD-binding_dom"/>
</dbReference>
<dbReference type="Gene3D" id="3.50.50.100">
    <property type="match status" value="1"/>
</dbReference>
<keyword evidence="5" id="KW-0809">Transit peptide</keyword>
<dbReference type="PRINTS" id="PR00411">
    <property type="entry name" value="PNDRDTASEI"/>
</dbReference>
<dbReference type="Proteomes" id="UP000187735">
    <property type="component" value="Chromosome"/>
</dbReference>
<evidence type="ECO:0000256" key="1">
    <source>
        <dbReference type="ARBA" id="ARBA00005272"/>
    </source>
</evidence>
<dbReference type="GO" id="GO:0050136">
    <property type="term" value="F:NADH dehydrogenase (quinone) (non-electrogenic) activity"/>
    <property type="evidence" value="ECO:0007669"/>
    <property type="project" value="UniProtKB-EC"/>
</dbReference>
<keyword evidence="9" id="KW-0812">Transmembrane</keyword>
<dbReference type="PANTHER" id="PTHR43706:SF47">
    <property type="entry name" value="EXTERNAL NADH-UBIQUINONE OXIDOREDUCTASE 1, MITOCHONDRIAL-RELATED"/>
    <property type="match status" value="1"/>
</dbReference>
<evidence type="ECO:0000259" key="10">
    <source>
        <dbReference type="Pfam" id="PF07992"/>
    </source>
</evidence>
<name>A0A1P8WC19_9PLAN</name>
<comment type="similarity">
    <text evidence="1">Belongs to the NADH dehydrogenase family.</text>
</comment>
<keyword evidence="6 12" id="KW-0560">Oxidoreductase</keyword>
<dbReference type="PRINTS" id="PR00368">
    <property type="entry name" value="FADPNR"/>
</dbReference>
<evidence type="ECO:0000256" key="9">
    <source>
        <dbReference type="SAM" id="Phobius"/>
    </source>
</evidence>
<evidence type="ECO:0000259" key="11">
    <source>
        <dbReference type="Pfam" id="PF22366"/>
    </source>
</evidence>
<dbReference type="Pfam" id="PF07992">
    <property type="entry name" value="Pyr_redox_2"/>
    <property type="match status" value="1"/>
</dbReference>
<dbReference type="STRING" id="1891926.Fuma_01204"/>
<evidence type="ECO:0000313" key="13">
    <source>
        <dbReference type="Proteomes" id="UP000187735"/>
    </source>
</evidence>
<feature type="domain" description="FAD/NAD(P)-binding" evidence="10">
    <location>
        <begin position="6"/>
        <end position="322"/>
    </location>
</feature>
<dbReference type="AlphaFoldDB" id="A0A1P8WC19"/>
<evidence type="ECO:0000313" key="12">
    <source>
        <dbReference type="EMBL" id="APZ91615.1"/>
    </source>
</evidence>
<accession>A0A1P8WC19</accession>
<keyword evidence="7" id="KW-0520">NAD</keyword>
<dbReference type="OrthoDB" id="9781621at2"/>
<sequence length="427" mass="46974">MAEKVRVVIVGGGFAGLAAAKGLRKASDVSITLIDRRNHHLFQPLLYQVAMAGLSPAEIAAPIRGILSRQKNVRVLQGEVTSVDLAENAVQADFGAVGFDYLILACGANHSYFGKPDWEEYAPGLKTLEQATEIRRRVLTAFERAERETDPVKQKQLLTFVVVGGGPTGVELAGAIGEMSRYTLAKDFRSIDASLARVILIEAGSRILPMFAAELASKATRDLEQLGVQVWTSSMVTNIGSNSISVGTETIQAATVLWAAGVEASPLGRTLKLPTDRVGRVIVEPDLSVPGHPNIFVAGDQAHFDQSEKPLPGIAPVAMQQGRFLAANILRELHGKPREQFQYFDKGQMATIGRSRAITEVGRWKFSGFFAWVVWLVVHIYYLTGFRNRLFVVMSWAWSYLSYRRGARLIVEKEWRSRPQDEKPPAS</sequence>
<protein>
    <recommendedName>
        <fullName evidence="2">NADH:ubiquinone reductase (non-electrogenic)</fullName>
        <ecNumber evidence="2">1.6.5.9</ecNumber>
    </recommendedName>
</protein>
<evidence type="ECO:0000256" key="6">
    <source>
        <dbReference type="ARBA" id="ARBA00023002"/>
    </source>
</evidence>
<dbReference type="Pfam" id="PF22366">
    <property type="entry name" value="NDH2_C"/>
    <property type="match status" value="1"/>
</dbReference>
<evidence type="ECO:0000256" key="4">
    <source>
        <dbReference type="ARBA" id="ARBA00022827"/>
    </source>
</evidence>
<keyword evidence="13" id="KW-1185">Reference proteome</keyword>